<keyword evidence="2" id="KW-1185">Reference proteome</keyword>
<sequence>MSMNKTISSPLIYIIKKKFIDNAKRKCTTETDQKGGLSVEIERIAFIILPLLRFAFYFNAKIKKYKIEKTSNISVQERMNACMHEWIIKIIEQKQENN</sequence>
<accession>A0A0V1I778</accession>
<evidence type="ECO:0000313" key="2">
    <source>
        <dbReference type="Proteomes" id="UP000055024"/>
    </source>
</evidence>
<gene>
    <name evidence="1" type="ORF">T11_4800</name>
</gene>
<proteinExistence type="predicted"/>
<comment type="caution">
    <text evidence="1">The sequence shown here is derived from an EMBL/GenBank/DDBJ whole genome shotgun (WGS) entry which is preliminary data.</text>
</comment>
<name>A0A0V1I778_9BILA</name>
<protein>
    <submittedName>
        <fullName evidence="1">Uncharacterized protein</fullName>
    </submittedName>
</protein>
<evidence type="ECO:0000313" key="1">
    <source>
        <dbReference type="EMBL" id="KRZ18705.1"/>
    </source>
</evidence>
<dbReference type="EMBL" id="JYDP01000002">
    <property type="protein sequence ID" value="KRZ18705.1"/>
    <property type="molecule type" value="Genomic_DNA"/>
</dbReference>
<dbReference type="Proteomes" id="UP000055024">
    <property type="component" value="Unassembled WGS sequence"/>
</dbReference>
<organism evidence="1 2">
    <name type="scientific">Trichinella zimbabwensis</name>
    <dbReference type="NCBI Taxonomy" id="268475"/>
    <lineage>
        <taxon>Eukaryota</taxon>
        <taxon>Metazoa</taxon>
        <taxon>Ecdysozoa</taxon>
        <taxon>Nematoda</taxon>
        <taxon>Enoplea</taxon>
        <taxon>Dorylaimia</taxon>
        <taxon>Trichinellida</taxon>
        <taxon>Trichinellidae</taxon>
        <taxon>Trichinella</taxon>
    </lineage>
</organism>
<dbReference type="AlphaFoldDB" id="A0A0V1I778"/>
<reference evidence="1 2" key="1">
    <citation type="submission" date="2015-01" db="EMBL/GenBank/DDBJ databases">
        <title>Evolution of Trichinella species and genotypes.</title>
        <authorList>
            <person name="Korhonen P.K."/>
            <person name="Edoardo P."/>
            <person name="Giuseppe L.R."/>
            <person name="Gasser R.B."/>
        </authorList>
    </citation>
    <scope>NUCLEOTIDE SEQUENCE [LARGE SCALE GENOMIC DNA]</scope>
    <source>
        <strain evidence="1">ISS1029</strain>
    </source>
</reference>